<comment type="caution">
    <text evidence="1">The sequence shown here is derived from an EMBL/GenBank/DDBJ whole genome shotgun (WGS) entry which is preliminary data.</text>
</comment>
<sequence length="96" mass="9782">MPNEVLVKTGTEIVFGAAATWNPADNASNMSLGGAITDEMGMTAVADAAGVHSIKIDLGATRAARYSVSAAFDFTGETPTQGATVDLYWSPTGVAT</sequence>
<organism evidence="1">
    <name type="scientific">marine sediment metagenome</name>
    <dbReference type="NCBI Taxonomy" id="412755"/>
    <lineage>
        <taxon>unclassified sequences</taxon>
        <taxon>metagenomes</taxon>
        <taxon>ecological metagenomes</taxon>
    </lineage>
</organism>
<dbReference type="EMBL" id="LAZR01041298">
    <property type="protein sequence ID" value="KKL12341.1"/>
    <property type="molecule type" value="Genomic_DNA"/>
</dbReference>
<gene>
    <name evidence="1" type="ORF">LCGC14_2536750</name>
</gene>
<name>A0A0F9D3I3_9ZZZZ</name>
<reference evidence="1" key="1">
    <citation type="journal article" date="2015" name="Nature">
        <title>Complex archaea that bridge the gap between prokaryotes and eukaryotes.</title>
        <authorList>
            <person name="Spang A."/>
            <person name="Saw J.H."/>
            <person name="Jorgensen S.L."/>
            <person name="Zaremba-Niedzwiedzka K."/>
            <person name="Martijn J."/>
            <person name="Lind A.E."/>
            <person name="van Eijk R."/>
            <person name="Schleper C."/>
            <person name="Guy L."/>
            <person name="Ettema T.J."/>
        </authorList>
    </citation>
    <scope>NUCLEOTIDE SEQUENCE</scope>
</reference>
<dbReference type="AlphaFoldDB" id="A0A0F9D3I3"/>
<protein>
    <submittedName>
        <fullName evidence="1">Uncharacterized protein</fullName>
    </submittedName>
</protein>
<evidence type="ECO:0000313" key="1">
    <source>
        <dbReference type="EMBL" id="KKL12341.1"/>
    </source>
</evidence>
<feature type="non-terminal residue" evidence="1">
    <location>
        <position position="96"/>
    </location>
</feature>
<proteinExistence type="predicted"/>
<accession>A0A0F9D3I3</accession>